<gene>
    <name evidence="4" type="ORF">IPF40_09900</name>
</gene>
<dbReference type="Gene3D" id="3.20.20.80">
    <property type="entry name" value="Glycosidases"/>
    <property type="match status" value="1"/>
</dbReference>
<dbReference type="InterPro" id="IPR006047">
    <property type="entry name" value="GH13_cat_dom"/>
</dbReference>
<keyword evidence="2" id="KW-0326">Glycosidase</keyword>
<reference evidence="4 5" key="1">
    <citation type="submission" date="2020-10" db="EMBL/GenBank/DDBJ databases">
        <title>Connecting structure to function with the recovery of over 1000 high-quality activated sludge metagenome-assembled genomes encoding full-length rRNA genes using long-read sequencing.</title>
        <authorList>
            <person name="Singleton C.M."/>
            <person name="Petriglieri F."/>
            <person name="Kristensen J.M."/>
            <person name="Kirkegaard R.H."/>
            <person name="Michaelsen T.Y."/>
            <person name="Andersen M.H."/>
            <person name="Karst S.M."/>
            <person name="Dueholm M.S."/>
            <person name="Nielsen P.H."/>
            <person name="Albertsen M."/>
        </authorList>
    </citation>
    <scope>NUCLEOTIDE SEQUENCE [LARGE SCALE GENOMIC DNA]</scope>
    <source>
        <strain evidence="4">AalE_18-Q3-R2-46_BAT3C.188</strain>
    </source>
</reference>
<dbReference type="CDD" id="cd02857">
    <property type="entry name" value="E_set_CDase_PDE_N"/>
    <property type="match status" value="1"/>
</dbReference>
<dbReference type="AlphaFoldDB" id="A0A934X6K6"/>
<dbReference type="InterPro" id="IPR004185">
    <property type="entry name" value="Glyco_hydro_13_lg-like_dom"/>
</dbReference>
<dbReference type="PANTHER" id="PTHR10357:SF210">
    <property type="entry name" value="MALTODEXTRIN GLUCOSIDASE"/>
    <property type="match status" value="1"/>
</dbReference>
<dbReference type="GO" id="GO:0004553">
    <property type="term" value="F:hydrolase activity, hydrolyzing O-glycosyl compounds"/>
    <property type="evidence" value="ECO:0007669"/>
    <property type="project" value="InterPro"/>
</dbReference>
<dbReference type="Proteomes" id="UP000718281">
    <property type="component" value="Unassembled WGS sequence"/>
</dbReference>
<dbReference type="SMART" id="SM00642">
    <property type="entry name" value="Aamy"/>
    <property type="match status" value="1"/>
</dbReference>
<dbReference type="GO" id="GO:0005975">
    <property type="term" value="P:carbohydrate metabolic process"/>
    <property type="evidence" value="ECO:0007669"/>
    <property type="project" value="InterPro"/>
</dbReference>
<dbReference type="Pfam" id="PF00128">
    <property type="entry name" value="Alpha-amylase"/>
    <property type="match status" value="1"/>
</dbReference>
<proteinExistence type="predicted"/>
<dbReference type="PANTHER" id="PTHR10357">
    <property type="entry name" value="ALPHA-AMYLASE FAMILY MEMBER"/>
    <property type="match status" value="1"/>
</dbReference>
<evidence type="ECO:0000259" key="3">
    <source>
        <dbReference type="SMART" id="SM00642"/>
    </source>
</evidence>
<dbReference type="EMBL" id="JADIXZ010000004">
    <property type="protein sequence ID" value="MBK6301334.1"/>
    <property type="molecule type" value="Genomic_DNA"/>
</dbReference>
<keyword evidence="1 4" id="KW-0378">Hydrolase</keyword>
<comment type="caution">
    <text evidence="4">The sequence shown here is derived from an EMBL/GenBank/DDBJ whole genome shotgun (WGS) entry which is preliminary data.</text>
</comment>
<dbReference type="InterPro" id="IPR017853">
    <property type="entry name" value="GH"/>
</dbReference>
<dbReference type="CDD" id="cd11338">
    <property type="entry name" value="AmyAc_CMD"/>
    <property type="match status" value="1"/>
</dbReference>
<organism evidence="4 5">
    <name type="scientific">Candidatus Phosphoribacter hodrii</name>
    <dbReference type="NCBI Taxonomy" id="2953743"/>
    <lineage>
        <taxon>Bacteria</taxon>
        <taxon>Bacillati</taxon>
        <taxon>Actinomycetota</taxon>
        <taxon>Actinomycetes</taxon>
        <taxon>Micrococcales</taxon>
        <taxon>Dermatophilaceae</taxon>
        <taxon>Candidatus Phosphoribacter</taxon>
    </lineage>
</organism>
<dbReference type="SUPFAM" id="SSF51445">
    <property type="entry name" value="(Trans)glycosidases"/>
    <property type="match status" value="1"/>
</dbReference>
<evidence type="ECO:0000313" key="5">
    <source>
        <dbReference type="Proteomes" id="UP000718281"/>
    </source>
</evidence>
<feature type="domain" description="Glycosyl hydrolase family 13 catalytic" evidence="3">
    <location>
        <begin position="144"/>
        <end position="542"/>
    </location>
</feature>
<evidence type="ECO:0000256" key="1">
    <source>
        <dbReference type="ARBA" id="ARBA00022801"/>
    </source>
</evidence>
<name>A0A934X6K6_9MICO</name>
<accession>A0A934X6K6</accession>
<evidence type="ECO:0000256" key="2">
    <source>
        <dbReference type="ARBA" id="ARBA00023295"/>
    </source>
</evidence>
<protein>
    <submittedName>
        <fullName evidence="4">Glycoside hydrolase family 13 protein</fullName>
    </submittedName>
</protein>
<evidence type="ECO:0000313" key="4">
    <source>
        <dbReference type="EMBL" id="MBK6301334.1"/>
    </source>
</evidence>
<sequence length="620" mass="67739">MSTAAIGLNRPHHDGSALYVSTETPRLGEVVSLWLRVPAVATAPGEAPFDAAYVRVLRDGEPHFVTAVRDAERSTEREVWWRAEVDCRNPVTSYRWLLSGGAIGWLWVNGAGSHLRDVPDAANFRIVAADTPLPQWPLDAVVYQVFPDRFARSAAADERETPDWAVEAAWSDPVETRSRAGGSRQLYGGDLDGVAEHLDHIAALGADVVYLTPFFPGRSNHRYDAHTFDAVDPLLGGDAALRRLTDAAHARGIRVLGDFTSNHTGVTHEWFEAARADESAPERAFYFFGPGQEYAAWLGVPSLPKLDHSSLELRRRLFEDPRGVIQRWLGPDGGLDGWRVDVANMTGRHRAADLYHEVARDLRSASVAAKPDALVIAEHCHDVSTDLTGDGWHGVMNYAGFTRPVWTWLTSPTNPDAPADFLGQPVRVPRLPGELVADGMIDFTSRIPWASLVRSFTLLGSHDTSRIRTLVGGDLALVRAAAGLLFTMPGTPMVTYGDEIGMRGRFGEDGRRPMPWPAGDGTHGETWDEGLLAAYRDLVGLRRGSVALRRGGLRWVYAAGDALVFLREAPGETALVHVARAAHDPLRIDVRDLLGISDSMVGFGGGGVGSVYAHPWRHRA</sequence>